<evidence type="ECO:0000313" key="3">
    <source>
        <dbReference type="Proteomes" id="UP000824190"/>
    </source>
</evidence>
<comment type="caution">
    <text evidence="2">The sequence shown here is derived from an EMBL/GenBank/DDBJ whole genome shotgun (WGS) entry which is preliminary data.</text>
</comment>
<dbReference type="AlphaFoldDB" id="A0A9D1RRG0"/>
<evidence type="ECO:0000313" key="2">
    <source>
        <dbReference type="EMBL" id="HIW92432.1"/>
    </source>
</evidence>
<dbReference type="InterPro" id="IPR024072">
    <property type="entry name" value="DHFR-like_dom_sf"/>
</dbReference>
<reference evidence="2" key="2">
    <citation type="submission" date="2021-04" db="EMBL/GenBank/DDBJ databases">
        <authorList>
            <person name="Gilroy R."/>
        </authorList>
    </citation>
    <scope>NUCLEOTIDE SEQUENCE</scope>
    <source>
        <strain evidence="2">CHK32-1732</strain>
    </source>
</reference>
<protein>
    <submittedName>
        <fullName evidence="2">Dihydrofolate reductase family protein</fullName>
    </submittedName>
</protein>
<gene>
    <name evidence="2" type="ORF">H9870_12335</name>
</gene>
<accession>A0A9D1RRG0</accession>
<organism evidence="2 3">
    <name type="scientific">Candidatus Corynebacterium avicola</name>
    <dbReference type="NCBI Taxonomy" id="2838527"/>
    <lineage>
        <taxon>Bacteria</taxon>
        <taxon>Bacillati</taxon>
        <taxon>Actinomycetota</taxon>
        <taxon>Actinomycetes</taxon>
        <taxon>Mycobacteriales</taxon>
        <taxon>Corynebacteriaceae</taxon>
        <taxon>Corynebacterium</taxon>
    </lineage>
</organism>
<dbReference type="Pfam" id="PF01872">
    <property type="entry name" value="RibD_C"/>
    <property type="match status" value="1"/>
</dbReference>
<dbReference type="InterPro" id="IPR002734">
    <property type="entry name" value="RibDG_C"/>
</dbReference>
<proteinExistence type="predicted"/>
<dbReference type="EMBL" id="DXGC01000105">
    <property type="protein sequence ID" value="HIW92432.1"/>
    <property type="molecule type" value="Genomic_DNA"/>
</dbReference>
<name>A0A9D1RRG0_9CORY</name>
<sequence length="132" mass="14787">MGLLTFSYNVTLDGCVDHEEGIADEETHARFTRLMDDSGALLFGRVNYEMMESYWPAVARGDVDAPPAMREWALKLEAKPKWVASTTREDFPWVNTRHLDGDLRTTVAGLKDRTPDGVLSSGAVALHYRKAE</sequence>
<dbReference type="SUPFAM" id="SSF53597">
    <property type="entry name" value="Dihydrofolate reductase-like"/>
    <property type="match status" value="1"/>
</dbReference>
<dbReference type="Gene3D" id="3.40.430.10">
    <property type="entry name" value="Dihydrofolate Reductase, subunit A"/>
    <property type="match status" value="1"/>
</dbReference>
<dbReference type="Proteomes" id="UP000824190">
    <property type="component" value="Unassembled WGS sequence"/>
</dbReference>
<dbReference type="GO" id="GO:0009231">
    <property type="term" value="P:riboflavin biosynthetic process"/>
    <property type="evidence" value="ECO:0007669"/>
    <property type="project" value="InterPro"/>
</dbReference>
<reference evidence="2" key="1">
    <citation type="journal article" date="2021" name="PeerJ">
        <title>Extensive microbial diversity within the chicken gut microbiome revealed by metagenomics and culture.</title>
        <authorList>
            <person name="Gilroy R."/>
            <person name="Ravi A."/>
            <person name="Getino M."/>
            <person name="Pursley I."/>
            <person name="Horton D.L."/>
            <person name="Alikhan N.F."/>
            <person name="Baker D."/>
            <person name="Gharbi K."/>
            <person name="Hall N."/>
            <person name="Watson M."/>
            <person name="Adriaenssens E.M."/>
            <person name="Foster-Nyarko E."/>
            <person name="Jarju S."/>
            <person name="Secka A."/>
            <person name="Antonio M."/>
            <person name="Oren A."/>
            <person name="Chaudhuri R.R."/>
            <person name="La Ragione R."/>
            <person name="Hildebrand F."/>
            <person name="Pallen M.J."/>
        </authorList>
    </citation>
    <scope>NUCLEOTIDE SEQUENCE</scope>
    <source>
        <strain evidence="2">CHK32-1732</strain>
    </source>
</reference>
<feature type="domain" description="Bacterial bifunctional deaminase-reductase C-terminal" evidence="1">
    <location>
        <begin position="4"/>
        <end position="95"/>
    </location>
</feature>
<evidence type="ECO:0000259" key="1">
    <source>
        <dbReference type="Pfam" id="PF01872"/>
    </source>
</evidence>
<dbReference type="GO" id="GO:0008703">
    <property type="term" value="F:5-amino-6-(5-phosphoribosylamino)uracil reductase activity"/>
    <property type="evidence" value="ECO:0007669"/>
    <property type="project" value="InterPro"/>
</dbReference>